<accession>A0ACB9XDY3</accession>
<dbReference type="EMBL" id="CM043790">
    <property type="protein sequence ID" value="KAI4825229.1"/>
    <property type="molecule type" value="Genomic_DNA"/>
</dbReference>
<gene>
    <name evidence="1" type="ORF">KUCAC02_020916</name>
</gene>
<comment type="caution">
    <text evidence="1">The sequence shown here is derived from an EMBL/GenBank/DDBJ whole genome shotgun (WGS) entry which is preliminary data.</text>
</comment>
<sequence>VEAPRRALCLGRGAPDTTVAGPGPSQWPSTQKPTHWDNGLGSEWGWMAELRRTKHGDAVRGSGYYETLHYVTLK</sequence>
<evidence type="ECO:0000313" key="2">
    <source>
        <dbReference type="Proteomes" id="UP001057452"/>
    </source>
</evidence>
<feature type="non-terminal residue" evidence="1">
    <location>
        <position position="74"/>
    </location>
</feature>
<name>A0ACB9XDY3_CHAAC</name>
<evidence type="ECO:0000313" key="1">
    <source>
        <dbReference type="EMBL" id="KAI4825229.1"/>
    </source>
</evidence>
<dbReference type="Proteomes" id="UP001057452">
    <property type="component" value="Chromosome 6"/>
</dbReference>
<protein>
    <submittedName>
        <fullName evidence="1">Uncharacterized protein</fullName>
    </submittedName>
</protein>
<organism evidence="1 2">
    <name type="scientific">Chaenocephalus aceratus</name>
    <name type="common">Blackfin icefish</name>
    <name type="synonym">Chaenichthys aceratus</name>
    <dbReference type="NCBI Taxonomy" id="36190"/>
    <lineage>
        <taxon>Eukaryota</taxon>
        <taxon>Metazoa</taxon>
        <taxon>Chordata</taxon>
        <taxon>Craniata</taxon>
        <taxon>Vertebrata</taxon>
        <taxon>Euteleostomi</taxon>
        <taxon>Actinopterygii</taxon>
        <taxon>Neopterygii</taxon>
        <taxon>Teleostei</taxon>
        <taxon>Neoteleostei</taxon>
        <taxon>Acanthomorphata</taxon>
        <taxon>Eupercaria</taxon>
        <taxon>Perciformes</taxon>
        <taxon>Notothenioidei</taxon>
        <taxon>Channichthyidae</taxon>
        <taxon>Chaenocephalus</taxon>
    </lineage>
</organism>
<keyword evidence="2" id="KW-1185">Reference proteome</keyword>
<proteinExistence type="predicted"/>
<feature type="non-terminal residue" evidence="1">
    <location>
        <position position="1"/>
    </location>
</feature>
<reference evidence="1" key="1">
    <citation type="submission" date="2022-05" db="EMBL/GenBank/DDBJ databases">
        <title>Chromosome-level genome of Chaenocephalus aceratus.</title>
        <authorList>
            <person name="Park H."/>
        </authorList>
    </citation>
    <scope>NUCLEOTIDE SEQUENCE</scope>
    <source>
        <strain evidence="1">KU_202001</strain>
    </source>
</reference>